<reference evidence="3 4" key="1">
    <citation type="journal article" date="2019" name="ISME J.">
        <title>Isolation and characterization of a thermophilic sulfur- and iron-reducing thaumarchaeote from a terrestrial acidic hot spring.</title>
        <authorList>
            <person name="Kato S."/>
            <person name="Itoh T."/>
            <person name="Yuki M."/>
            <person name="Nagamori M."/>
            <person name="Ohnishi M."/>
            <person name="Uematsu K."/>
            <person name="Suzuki K."/>
            <person name="Takashina T."/>
            <person name="Ohkuma M."/>
        </authorList>
    </citation>
    <scope>NUCLEOTIDE SEQUENCE [LARGE SCALE GENOMIC DNA]</scope>
    <source>
        <strain evidence="3 4">NAS-02</strain>
    </source>
</reference>
<protein>
    <recommendedName>
        <fullName evidence="2">Ribose 5-phosphate isomerase A</fullName>
        <ecNumber evidence="2">5.3.1.6</ecNumber>
    </recommendedName>
</protein>
<dbReference type="Gene3D" id="3.40.50.1360">
    <property type="match status" value="1"/>
</dbReference>
<dbReference type="NCBIfam" id="TIGR00021">
    <property type="entry name" value="rpiA"/>
    <property type="match status" value="1"/>
</dbReference>
<dbReference type="InterPro" id="IPR004788">
    <property type="entry name" value="Ribose5P_isomerase_type_A"/>
</dbReference>
<dbReference type="AlphaFoldDB" id="A0A4P2VD51"/>
<dbReference type="GO" id="GO:0005829">
    <property type="term" value="C:cytosol"/>
    <property type="evidence" value="ECO:0007669"/>
    <property type="project" value="TreeGrafter"/>
</dbReference>
<dbReference type="RefSeq" id="WP_174448741.1">
    <property type="nucleotide sequence ID" value="NZ_AP018732.1"/>
</dbReference>
<dbReference type="OrthoDB" id="19013at2157"/>
<dbReference type="Pfam" id="PF06026">
    <property type="entry name" value="Rib_5-P_isom_A"/>
    <property type="match status" value="1"/>
</dbReference>
<evidence type="ECO:0000313" key="3">
    <source>
        <dbReference type="EMBL" id="BBE42519.1"/>
    </source>
</evidence>
<evidence type="ECO:0000256" key="1">
    <source>
        <dbReference type="ARBA" id="ARBA00023235"/>
    </source>
</evidence>
<dbReference type="EMBL" id="AP018732">
    <property type="protein sequence ID" value="BBE42519.1"/>
    <property type="molecule type" value="Genomic_DNA"/>
</dbReference>
<dbReference type="GO" id="GO:0006014">
    <property type="term" value="P:D-ribose metabolic process"/>
    <property type="evidence" value="ECO:0007669"/>
    <property type="project" value="TreeGrafter"/>
</dbReference>
<sequence length="223" mass="24300">MESNAKRRAAEGALSFLEGAEVVGIGTGSTIMEFVDLMKPDARLYVPSSMETVRALSSRGFRVAHPSSVSHMDIYVDGADEVDADLNMIKGRGGALTMEKLLAHYARSRIFIVDDSKIVSRLGERGPVPIEVLPEALGFVEEGLRNLGLHFEERTCAGKRGPLMSDTRGYILDVEVPRDADPANLDNQLRSIRGVVETGFFLGMADAVVVGYSDRVRILTRST</sequence>
<dbReference type="GO" id="GO:0009052">
    <property type="term" value="P:pentose-phosphate shunt, non-oxidative branch"/>
    <property type="evidence" value="ECO:0007669"/>
    <property type="project" value="InterPro"/>
</dbReference>
<dbReference type="SUPFAM" id="SSF100950">
    <property type="entry name" value="NagB/RpiA/CoA transferase-like"/>
    <property type="match status" value="1"/>
</dbReference>
<dbReference type="GO" id="GO:0004751">
    <property type="term" value="F:ribose-5-phosphate isomerase activity"/>
    <property type="evidence" value="ECO:0007669"/>
    <property type="project" value="UniProtKB-UniRule"/>
</dbReference>
<dbReference type="Gene3D" id="3.30.70.260">
    <property type="match status" value="1"/>
</dbReference>
<dbReference type="NCBIfam" id="NF001924">
    <property type="entry name" value="PRK00702.1"/>
    <property type="match status" value="1"/>
</dbReference>
<dbReference type="CDD" id="cd01398">
    <property type="entry name" value="RPI_A"/>
    <property type="match status" value="1"/>
</dbReference>
<name>A0A4P2VD51_9ARCH</name>
<dbReference type="InterPro" id="IPR037171">
    <property type="entry name" value="NagB/RpiA_transferase-like"/>
</dbReference>
<keyword evidence="1 3" id="KW-0413">Isomerase</keyword>
<dbReference type="Proteomes" id="UP000509448">
    <property type="component" value="Chromosome"/>
</dbReference>
<keyword evidence="4" id="KW-1185">Reference proteome</keyword>
<evidence type="ECO:0000313" key="4">
    <source>
        <dbReference type="Proteomes" id="UP000509448"/>
    </source>
</evidence>
<dbReference type="SUPFAM" id="SSF75445">
    <property type="entry name" value="D-ribose-5-phosphate isomerase (RpiA), lid domain"/>
    <property type="match status" value="1"/>
</dbReference>
<dbReference type="GeneID" id="55584941"/>
<dbReference type="PANTHER" id="PTHR11934:SF0">
    <property type="entry name" value="RIBOSE-5-PHOSPHATE ISOMERASE"/>
    <property type="match status" value="1"/>
</dbReference>
<accession>A0A4P2VD51</accession>
<dbReference type="EC" id="5.3.1.6" evidence="2"/>
<gene>
    <name evidence="3" type="ORF">NAS2_1130</name>
</gene>
<organism evidence="3 4">
    <name type="scientific">Conexivisphaera calida</name>
    <dbReference type="NCBI Taxonomy" id="1874277"/>
    <lineage>
        <taxon>Archaea</taxon>
        <taxon>Nitrososphaerota</taxon>
        <taxon>Conexivisphaeria</taxon>
        <taxon>Conexivisphaerales</taxon>
        <taxon>Conexivisphaeraceae</taxon>
        <taxon>Conexivisphaera</taxon>
    </lineage>
</organism>
<dbReference type="KEGG" id="ccai:NAS2_1130"/>
<evidence type="ECO:0000256" key="2">
    <source>
        <dbReference type="NCBIfam" id="TIGR00021"/>
    </source>
</evidence>
<dbReference type="PANTHER" id="PTHR11934">
    <property type="entry name" value="RIBOSE-5-PHOSPHATE ISOMERASE"/>
    <property type="match status" value="1"/>
</dbReference>
<proteinExistence type="predicted"/>